<dbReference type="SMART" id="SM00860">
    <property type="entry name" value="SMI1_KNR4"/>
    <property type="match status" value="1"/>
</dbReference>
<dbReference type="HOGENOM" id="CLU_115772_3_1_10"/>
<dbReference type="RefSeq" id="WP_009088365.1">
    <property type="nucleotide sequence ID" value="NZ_CP007547.1"/>
</dbReference>
<dbReference type="Gene3D" id="3.40.1580.10">
    <property type="entry name" value="SMI1/KNR4-like"/>
    <property type="match status" value="1"/>
</dbReference>
<dbReference type="EMBL" id="CP007547">
    <property type="protein sequence ID" value="AIL46108.1"/>
    <property type="molecule type" value="Genomic_DNA"/>
</dbReference>
<dbReference type="eggNOG" id="ENOG50332Y6">
    <property type="taxonomic scope" value="Bacteria"/>
</dbReference>
<dbReference type="AlphaFoldDB" id="A0A077EHX1"/>
<reference evidence="2" key="2">
    <citation type="journal article" date="2015" name="Genome Biol. Evol.">
        <title>Complete Genome Sequence and Transcriptomic Analysis of the Novel Pathogen Elizabethkingia anophelis in Response to Oxidative Stress.</title>
        <authorList>
            <person name="Li Y."/>
            <person name="Liu Y."/>
            <person name="Chew S.C."/>
            <person name="Tay M."/>
            <person name="Salido M.M."/>
            <person name="Teo J."/>
            <person name="Lauro F.M."/>
            <person name="Givskov M."/>
            <person name="Yang L."/>
        </authorList>
    </citation>
    <scope>NUCLEOTIDE SEQUENCE</scope>
    <source>
        <strain evidence="2">NUHP1</strain>
    </source>
</reference>
<reference evidence="2" key="1">
    <citation type="journal article" date="2013" name="Lancet">
        <title>First case of E anophelis outbreak in an intensive-care unit.</title>
        <authorList>
            <person name="Teo J."/>
            <person name="Tan S.Y."/>
            <person name="Tay M."/>
            <person name="Ding Y."/>
            <person name="Kjelleberg S."/>
            <person name="Givskov M."/>
            <person name="Lin R.T."/>
            <person name="Yang L."/>
        </authorList>
    </citation>
    <scope>NUCLEOTIDE SEQUENCE [LARGE SCALE GENOMIC DNA]</scope>
    <source>
        <strain evidence="2">NUHP1</strain>
    </source>
</reference>
<protein>
    <submittedName>
        <fullName evidence="2">PXO1-97</fullName>
    </submittedName>
</protein>
<dbReference type="STRING" id="1338011.BD94_2333"/>
<dbReference type="GeneID" id="56683395"/>
<name>A0A077EHX1_9FLAO</name>
<evidence type="ECO:0000259" key="1">
    <source>
        <dbReference type="SMART" id="SM00860"/>
    </source>
</evidence>
<evidence type="ECO:0000313" key="2">
    <source>
        <dbReference type="EMBL" id="AIL46108.1"/>
    </source>
</evidence>
<proteinExistence type="predicted"/>
<organism evidence="2 3">
    <name type="scientific">Elizabethkingia anophelis NUHP1</name>
    <dbReference type="NCBI Taxonomy" id="1338011"/>
    <lineage>
        <taxon>Bacteria</taxon>
        <taxon>Pseudomonadati</taxon>
        <taxon>Bacteroidota</taxon>
        <taxon>Flavobacteriia</taxon>
        <taxon>Flavobacteriales</taxon>
        <taxon>Weeksellaceae</taxon>
        <taxon>Elizabethkingia</taxon>
    </lineage>
</organism>
<dbReference type="SUPFAM" id="SSF160631">
    <property type="entry name" value="SMI1/KNR4-like"/>
    <property type="match status" value="1"/>
</dbReference>
<accession>A0A077EHX1</accession>
<dbReference type="InterPro" id="IPR037883">
    <property type="entry name" value="Knr4/Smi1-like_sf"/>
</dbReference>
<dbReference type="Proteomes" id="UP000028933">
    <property type="component" value="Chromosome"/>
</dbReference>
<sequence>MKWEFTKTLKNINSIAQVEYEFGKELPKDYKDLIIEYNSGSPNPNTLDTKNKKGKAFGELLNFNLDEKDNILDNYSWIKDKLPSKVFPITVTPGGDYLCYDYRESSENPCIIYWDHEQNFNIVDGEIETLDTPHEYQKYSLDFVSNNMTELLAKLYDDIDEIDTSGFVTIWEDFLNEDELRELSDQDLADVNNRRSKEGLPPIVK</sequence>
<evidence type="ECO:0000313" key="3">
    <source>
        <dbReference type="Proteomes" id="UP000028933"/>
    </source>
</evidence>
<feature type="domain" description="Knr4/Smi1-like" evidence="1">
    <location>
        <begin position="9"/>
        <end position="177"/>
    </location>
</feature>
<gene>
    <name evidence="2" type="ORF">BD94_2333</name>
</gene>
<dbReference type="KEGG" id="eao:BD94_2333"/>
<dbReference type="InterPro" id="IPR018958">
    <property type="entry name" value="Knr4/Smi1-like_dom"/>
</dbReference>
<dbReference type="Pfam" id="PF14568">
    <property type="entry name" value="SUKH_6"/>
    <property type="match status" value="1"/>
</dbReference>